<dbReference type="Proteomes" id="UP000177328">
    <property type="component" value="Unassembled WGS sequence"/>
</dbReference>
<comment type="caution">
    <text evidence="2">The sequence shown here is derived from an EMBL/GenBank/DDBJ whole genome shotgun (WGS) entry which is preliminary data.</text>
</comment>
<protein>
    <recommendedName>
        <fullName evidence="1">Methyltransferase type 11 domain-containing protein</fullName>
    </recommendedName>
</protein>
<sequence>MKVTDNYQKYTHKNPFQRILLNNFFKALSQILRPLRVETILDVGCGEGFILAKLKQEKIGKKLIGIDLSKAALRIGKNIHPKLTLKLGSIYKLPFKDNAFDLVLCTEVLEHLKNPPKALAEIIRVSGRYIFLSVPNEPFFIAANLIRGKNVWRLGNDIGHINHWTSGGFEEFILKQGLKKLVKKHPFPWTIILAEKLKR</sequence>
<evidence type="ECO:0000259" key="1">
    <source>
        <dbReference type="Pfam" id="PF08241"/>
    </source>
</evidence>
<proteinExistence type="predicted"/>
<organism evidence="2 3">
    <name type="scientific">Candidatus Daviesbacteria bacterium RIFCSPHIGHO2_02_FULL_43_12</name>
    <dbReference type="NCBI Taxonomy" id="1797776"/>
    <lineage>
        <taxon>Bacteria</taxon>
        <taxon>Candidatus Daviesiibacteriota</taxon>
    </lineage>
</organism>
<dbReference type="InterPro" id="IPR029063">
    <property type="entry name" value="SAM-dependent_MTases_sf"/>
</dbReference>
<dbReference type="InterPro" id="IPR013216">
    <property type="entry name" value="Methyltransf_11"/>
</dbReference>
<dbReference type="SUPFAM" id="SSF53335">
    <property type="entry name" value="S-adenosyl-L-methionine-dependent methyltransferases"/>
    <property type="match status" value="1"/>
</dbReference>
<dbReference type="Pfam" id="PF08241">
    <property type="entry name" value="Methyltransf_11"/>
    <property type="match status" value="1"/>
</dbReference>
<dbReference type="CDD" id="cd02440">
    <property type="entry name" value="AdoMet_MTases"/>
    <property type="match status" value="1"/>
</dbReference>
<name>A0A1F5KK65_9BACT</name>
<dbReference type="GO" id="GO:0008757">
    <property type="term" value="F:S-adenosylmethionine-dependent methyltransferase activity"/>
    <property type="evidence" value="ECO:0007669"/>
    <property type="project" value="InterPro"/>
</dbReference>
<reference evidence="2 3" key="1">
    <citation type="journal article" date="2016" name="Nat. Commun.">
        <title>Thousands of microbial genomes shed light on interconnected biogeochemical processes in an aquifer system.</title>
        <authorList>
            <person name="Anantharaman K."/>
            <person name="Brown C.T."/>
            <person name="Hug L.A."/>
            <person name="Sharon I."/>
            <person name="Castelle C.J."/>
            <person name="Probst A.J."/>
            <person name="Thomas B.C."/>
            <person name="Singh A."/>
            <person name="Wilkins M.J."/>
            <person name="Karaoz U."/>
            <person name="Brodie E.L."/>
            <person name="Williams K.H."/>
            <person name="Hubbard S.S."/>
            <person name="Banfield J.F."/>
        </authorList>
    </citation>
    <scope>NUCLEOTIDE SEQUENCE [LARGE SCALE GENOMIC DNA]</scope>
</reference>
<accession>A0A1F5KK65</accession>
<gene>
    <name evidence="2" type="ORF">A3D25_02270</name>
</gene>
<feature type="domain" description="Methyltransferase type 11" evidence="1">
    <location>
        <begin position="41"/>
        <end position="125"/>
    </location>
</feature>
<evidence type="ECO:0000313" key="3">
    <source>
        <dbReference type="Proteomes" id="UP000177328"/>
    </source>
</evidence>
<dbReference type="PANTHER" id="PTHR43591:SF110">
    <property type="entry name" value="RHODANESE DOMAIN-CONTAINING PROTEIN"/>
    <property type="match status" value="1"/>
</dbReference>
<dbReference type="Gene3D" id="3.40.50.150">
    <property type="entry name" value="Vaccinia Virus protein VP39"/>
    <property type="match status" value="1"/>
</dbReference>
<dbReference type="AlphaFoldDB" id="A0A1F5KK65"/>
<dbReference type="PANTHER" id="PTHR43591">
    <property type="entry name" value="METHYLTRANSFERASE"/>
    <property type="match status" value="1"/>
</dbReference>
<evidence type="ECO:0000313" key="2">
    <source>
        <dbReference type="EMBL" id="OGE41327.1"/>
    </source>
</evidence>
<dbReference type="EMBL" id="MFDD01000002">
    <property type="protein sequence ID" value="OGE41327.1"/>
    <property type="molecule type" value="Genomic_DNA"/>
</dbReference>